<accession>A0ABU5ZYP2</accession>
<evidence type="ECO:0000313" key="1">
    <source>
        <dbReference type="EMBL" id="MEB3346983.1"/>
    </source>
</evidence>
<evidence type="ECO:0000313" key="2">
    <source>
        <dbReference type="Proteomes" id="UP001327027"/>
    </source>
</evidence>
<keyword evidence="2" id="KW-1185">Reference proteome</keyword>
<reference evidence="1 2" key="1">
    <citation type="journal article" date="2013" name="Int. J. Syst. Evol. Microbiol.">
        <title>Aquimarina gracilis sp. nov., isolated from the gut microflora of a mussel, Mytilus coruscus, and emended description of Aquimarina spongiae.</title>
        <authorList>
            <person name="Park S.C."/>
            <person name="Choe H.N."/>
            <person name="Baik K.S."/>
            <person name="Seong C.N."/>
        </authorList>
    </citation>
    <scope>NUCLEOTIDE SEQUENCE [LARGE SCALE GENOMIC DNA]</scope>
    <source>
        <strain evidence="1 2">PSC32</strain>
    </source>
</reference>
<gene>
    <name evidence="1" type="ORF">U6A24_16025</name>
</gene>
<comment type="caution">
    <text evidence="1">The sequence shown here is derived from an EMBL/GenBank/DDBJ whole genome shotgun (WGS) entry which is preliminary data.</text>
</comment>
<protein>
    <submittedName>
        <fullName evidence="1">Uncharacterized protein</fullName>
    </submittedName>
</protein>
<organism evidence="1 2">
    <name type="scientific">Aquimarina gracilis</name>
    <dbReference type="NCBI Taxonomy" id="874422"/>
    <lineage>
        <taxon>Bacteria</taxon>
        <taxon>Pseudomonadati</taxon>
        <taxon>Bacteroidota</taxon>
        <taxon>Flavobacteriia</taxon>
        <taxon>Flavobacteriales</taxon>
        <taxon>Flavobacteriaceae</taxon>
        <taxon>Aquimarina</taxon>
    </lineage>
</organism>
<sequence>MIVSQKIESYSLQILSNYAGGGGYQIGFVYLYGANQKYLGHLGIIKNNQSLPQNKQDNQGALNIYFHEAELQSILDTLRNETFVSLEFNPSSKWASITTNKETAGKGELAA</sequence>
<dbReference type="EMBL" id="JAYKLX010000007">
    <property type="protein sequence ID" value="MEB3346983.1"/>
    <property type="molecule type" value="Genomic_DNA"/>
</dbReference>
<dbReference type="Proteomes" id="UP001327027">
    <property type="component" value="Unassembled WGS sequence"/>
</dbReference>
<dbReference type="RefSeq" id="WP_324181005.1">
    <property type="nucleotide sequence ID" value="NZ_BAABAW010000020.1"/>
</dbReference>
<name>A0ABU5ZYP2_9FLAO</name>
<proteinExistence type="predicted"/>